<evidence type="ECO:0000313" key="1">
    <source>
        <dbReference type="EMBL" id="KAG9227003.1"/>
    </source>
</evidence>
<gene>
    <name evidence="1" type="ORF">CCMSSC00406_0008975</name>
</gene>
<comment type="caution">
    <text evidence="1">The sequence shown here is derived from an EMBL/GenBank/DDBJ whole genome shotgun (WGS) entry which is preliminary data.</text>
</comment>
<reference evidence="1 2" key="1">
    <citation type="journal article" date="2021" name="Appl. Environ. Microbiol.">
        <title>Genetic linkage and physical mapping for an oyster mushroom Pleurotus cornucopiae and QTL analysis for the trait cap color.</title>
        <authorList>
            <person name="Zhang Y."/>
            <person name="Gao W."/>
            <person name="Sonnenberg A."/>
            <person name="Chen Q."/>
            <person name="Zhang J."/>
            <person name="Huang C."/>
        </authorList>
    </citation>
    <scope>NUCLEOTIDE SEQUENCE [LARGE SCALE GENOMIC DNA]</scope>
    <source>
        <strain evidence="1">CCMSSC00406</strain>
    </source>
</reference>
<proteinExistence type="predicted"/>
<dbReference type="EMBL" id="WQMT02000002">
    <property type="protein sequence ID" value="KAG9227003.1"/>
    <property type="molecule type" value="Genomic_DNA"/>
</dbReference>
<accession>A0ACB7J8V0</accession>
<keyword evidence="2" id="KW-1185">Reference proteome</keyword>
<protein>
    <submittedName>
        <fullName evidence="1">Uncharacterized protein</fullName>
    </submittedName>
</protein>
<organism evidence="1 2">
    <name type="scientific">Pleurotus cornucopiae</name>
    <name type="common">Cornucopia mushroom</name>
    <dbReference type="NCBI Taxonomy" id="5321"/>
    <lineage>
        <taxon>Eukaryota</taxon>
        <taxon>Fungi</taxon>
        <taxon>Dikarya</taxon>
        <taxon>Basidiomycota</taxon>
        <taxon>Agaricomycotina</taxon>
        <taxon>Agaricomycetes</taxon>
        <taxon>Agaricomycetidae</taxon>
        <taxon>Agaricales</taxon>
        <taxon>Pleurotineae</taxon>
        <taxon>Pleurotaceae</taxon>
        <taxon>Pleurotus</taxon>
    </lineage>
</organism>
<evidence type="ECO:0000313" key="2">
    <source>
        <dbReference type="Proteomes" id="UP000824881"/>
    </source>
</evidence>
<name>A0ACB7J8V0_PLECO</name>
<sequence length="403" mass="44124">MPGVTLPVVPQYSPGPPTSEDLEYADLAIIDISKASTPEGRAELAVTVREAMTNLGFFYVINHGYDQAQAARITDISDVLFAGVSQEEKKMYEGTMKTTGSYQGYKLRNYWHIDGGVRDQVEHYNSHKEAFEVCGILHRDVSGGNILILPKGGGLLNDWDMAVKVEEAKLGPRAHERTGTWAFMSIDLLSGKQCLHKASDDMESFFWVVLYYSLLYLAHNKVGELAEMIPAIFEQYSYSDRPKGGDGKGTIVLSGKYIGRGASHGSALEFVSSKPLTEFIKAMLSCMTAWKALEMSASAAQGQSTIFGPATLSVPEIPERTHKDVIHIWEGTLALSWPTGDKAVLQYVKKSEGGTGARGSKRKSTAQQEPEGDADEHKSKKTKTQSKTKISAGTRKSSRLCRG</sequence>
<dbReference type="Proteomes" id="UP000824881">
    <property type="component" value="Unassembled WGS sequence"/>
</dbReference>